<dbReference type="EMBL" id="PFEK01000042">
    <property type="protein sequence ID" value="PJE67492.1"/>
    <property type="molecule type" value="Genomic_DNA"/>
</dbReference>
<feature type="transmembrane region" description="Helical" evidence="1">
    <location>
        <begin position="340"/>
        <end position="360"/>
    </location>
</feature>
<evidence type="ECO:0000313" key="3">
    <source>
        <dbReference type="Proteomes" id="UP000231474"/>
    </source>
</evidence>
<feature type="transmembrane region" description="Helical" evidence="1">
    <location>
        <begin position="12"/>
        <end position="29"/>
    </location>
</feature>
<keyword evidence="1" id="KW-0472">Membrane</keyword>
<keyword evidence="1" id="KW-1133">Transmembrane helix</keyword>
<feature type="transmembrane region" description="Helical" evidence="1">
    <location>
        <begin position="239"/>
        <end position="259"/>
    </location>
</feature>
<proteinExistence type="predicted"/>
<feature type="transmembrane region" description="Helical" evidence="1">
    <location>
        <begin position="117"/>
        <end position="145"/>
    </location>
</feature>
<comment type="caution">
    <text evidence="2">The sequence shown here is derived from an EMBL/GenBank/DDBJ whole genome shotgun (WGS) entry which is preliminary data.</text>
</comment>
<reference evidence="3" key="1">
    <citation type="submission" date="2017-09" db="EMBL/GenBank/DDBJ databases">
        <title>Depth-based differentiation of microbial function through sediment-hosted aquifers and enrichment of novel symbionts in the deep terrestrial subsurface.</title>
        <authorList>
            <person name="Probst A.J."/>
            <person name="Ladd B."/>
            <person name="Jarett J.K."/>
            <person name="Geller-Mcgrath D.E."/>
            <person name="Sieber C.M.K."/>
            <person name="Emerson J.B."/>
            <person name="Anantharaman K."/>
            <person name="Thomas B.C."/>
            <person name="Malmstrom R."/>
            <person name="Stieglmeier M."/>
            <person name="Klingl A."/>
            <person name="Woyke T."/>
            <person name="Ryan C.M."/>
            <person name="Banfield J.F."/>
        </authorList>
    </citation>
    <scope>NUCLEOTIDE SEQUENCE [LARGE SCALE GENOMIC DNA]</scope>
</reference>
<feature type="transmembrane region" description="Helical" evidence="1">
    <location>
        <begin position="36"/>
        <end position="57"/>
    </location>
</feature>
<evidence type="ECO:0000313" key="2">
    <source>
        <dbReference type="EMBL" id="PJE67492.1"/>
    </source>
</evidence>
<dbReference type="AlphaFoldDB" id="A0A2M8L3M0"/>
<keyword evidence="1" id="KW-0812">Transmembrane</keyword>
<sequence length="918" mass="104398">MVNSGVDFSSSTAGLFFHLIQLIPYLLGFSLKSVEIFSMVFWYSAVVISSFVLAKTVVPKNRIAQIIFVAIYSFNIYLFNTWENVKVSNLALVSSLPLFVSTVYLWSTKVIASKHAVLFLCLASILASGAGINPAYFAVIIIVLSIEAIFLKDIKNVAIAILVLVTVNFFWIFPLLNYLILNQTKSLADIGLTNWLYSLSENTSLVNIVRLQGAWDWYVVDKYGMPQYLPYALNYLSKLPFIVFSFCVPVLSFISFLFLNIKKRFWYVFFGILAFLGIFLGVGSHPPTGSIFIYLYNHVPFLSFFRSPWYIFTPLLTLAYAGLTALFFEQISLRAKNKKLRHSINILGFVFLLLYGLYSYPLITGKIFRPDKDGFYVKFPQHVWNTKTWLAEDKNLSSQRIISYPDDDLESFSWGYKGTESILGLFADREVIAPSFNIPSKAFGFLLKDFYSHLKREEYASAISILNFFGSDTIFYKKDSPTLSPPVTAEIDKFVNTVTFGDWSFMKVNEETNKKVYGADMIYNNLSYPETSIFQAPLLNKGAAVVNGTIDTEIAKIPLSGSYLVLMRADALGEKKEEINNLQKYRFTLAKDGLFDFAIEKLYVNKNDIVARIDSREIGIGSISEEEAFIKIGPVGLTRGAHILEISYPEAKNLLDIDDYSSYAQDSKLRKDELPGNIQKTLAAVNFANEDKVIKLPIKGFNPFLRYAVGFDYKYIYGSVPILDVIQSVPSAPVKTHPIYPGASFDWEFRYEIYKPVETDSKLELFIKLSPNKPGDRSKTYFEDLFIRRIYDNKVFVIERNQGFDKTSSENVEFRKVSPVKYEVKIKGSGDASKGTMLVFLESYNQGWVLKSIDKESGLKPLHFIVNGYANGWYVPGNLRDSNYVIYYQPQKLYLIGMAVSVITILLIVILNLFKWKK</sequence>
<organism evidence="2 3">
    <name type="scientific">Candidatus Shapirobacteria bacterium CG10_big_fil_rev_8_21_14_0_10_40_9</name>
    <dbReference type="NCBI Taxonomy" id="1974888"/>
    <lineage>
        <taxon>Bacteria</taxon>
        <taxon>Candidatus Shapironibacteriota</taxon>
    </lineage>
</organism>
<evidence type="ECO:0008006" key="4">
    <source>
        <dbReference type="Google" id="ProtNLM"/>
    </source>
</evidence>
<feature type="transmembrane region" description="Helical" evidence="1">
    <location>
        <begin position="87"/>
        <end position="105"/>
    </location>
</feature>
<name>A0A2M8L3M0_9BACT</name>
<feature type="transmembrane region" description="Helical" evidence="1">
    <location>
        <begin position="266"/>
        <end position="296"/>
    </location>
</feature>
<dbReference type="Proteomes" id="UP000231474">
    <property type="component" value="Unassembled WGS sequence"/>
</dbReference>
<feature type="transmembrane region" description="Helical" evidence="1">
    <location>
        <begin position="63"/>
        <end position="80"/>
    </location>
</feature>
<feature type="transmembrane region" description="Helical" evidence="1">
    <location>
        <begin position="308"/>
        <end position="328"/>
    </location>
</feature>
<gene>
    <name evidence="2" type="ORF">COU95_02120</name>
</gene>
<evidence type="ECO:0000256" key="1">
    <source>
        <dbReference type="SAM" id="Phobius"/>
    </source>
</evidence>
<feature type="transmembrane region" description="Helical" evidence="1">
    <location>
        <begin position="893"/>
        <end position="914"/>
    </location>
</feature>
<protein>
    <recommendedName>
        <fullName evidence="4">Membrane protein 6-pyruvoyl-tetrahydropterin synthase-related domain-containing protein</fullName>
    </recommendedName>
</protein>
<feature type="non-terminal residue" evidence="2">
    <location>
        <position position="1"/>
    </location>
</feature>
<accession>A0A2M8L3M0</accession>
<feature type="transmembrane region" description="Helical" evidence="1">
    <location>
        <begin position="157"/>
        <end position="180"/>
    </location>
</feature>